<dbReference type="InterPro" id="IPR053148">
    <property type="entry name" value="PD-DEXK-like_domain"/>
</dbReference>
<accession>A0ABU5Z8P4</accession>
<comment type="caution">
    <text evidence="3">The sequence shown here is derived from an EMBL/GenBank/DDBJ whole genome shotgun (WGS) entry which is preliminary data.</text>
</comment>
<name>A0ABU5Z8P4_9FLAO</name>
<reference evidence="3 4" key="1">
    <citation type="submission" date="2023-12" db="EMBL/GenBank/DDBJ databases">
        <title>Genomic sequences of Capnocytophaga and Parvimonas strains.</title>
        <authorList>
            <person name="Watt R.M."/>
            <person name="Wang M."/>
            <person name="Yang T."/>
            <person name="Tong W.M."/>
        </authorList>
    </citation>
    <scope>NUCLEOTIDE SEQUENCE [LARGE SCALE GENOMIC DNA]</scope>
    <source>
        <strain evidence="3 4">CCUG 13096</strain>
    </source>
</reference>
<gene>
    <name evidence="3" type="ORF">VJJ08_08305</name>
</gene>
<dbReference type="PANTHER" id="PTHR30547:SF0">
    <property type="entry name" value="BLR8175 PROTEIN"/>
    <property type="match status" value="1"/>
</dbReference>
<proteinExistence type="predicted"/>
<dbReference type="InterPro" id="IPR011856">
    <property type="entry name" value="tRNA_endonuc-like_dom_sf"/>
</dbReference>
<feature type="domain" description="YhcG PDDEXK nuclease" evidence="1">
    <location>
        <begin position="222"/>
        <end position="381"/>
    </location>
</feature>
<evidence type="ECO:0000259" key="1">
    <source>
        <dbReference type="Pfam" id="PF06250"/>
    </source>
</evidence>
<evidence type="ECO:0000313" key="4">
    <source>
        <dbReference type="Proteomes" id="UP001311730"/>
    </source>
</evidence>
<dbReference type="Gene3D" id="3.40.1350.10">
    <property type="match status" value="1"/>
</dbReference>
<dbReference type="Pfam" id="PF06250">
    <property type="entry name" value="YhcG_C"/>
    <property type="match status" value="1"/>
</dbReference>
<organism evidence="3 4">
    <name type="scientific">Capnocytophaga gingivalis</name>
    <dbReference type="NCBI Taxonomy" id="1017"/>
    <lineage>
        <taxon>Bacteria</taxon>
        <taxon>Pseudomonadati</taxon>
        <taxon>Bacteroidota</taxon>
        <taxon>Flavobacteriia</taxon>
        <taxon>Flavobacteriales</taxon>
        <taxon>Flavobacteriaceae</taxon>
        <taxon>Capnocytophaga</taxon>
    </lineage>
</organism>
<evidence type="ECO:0000313" key="3">
    <source>
        <dbReference type="EMBL" id="MEB3075299.1"/>
    </source>
</evidence>
<dbReference type="EMBL" id="JAYKBW010000008">
    <property type="protein sequence ID" value="MEB3075299.1"/>
    <property type="molecule type" value="Genomic_DNA"/>
</dbReference>
<sequence>MVISKSIIDTIKTAILESQYKAAKAVNAVQLSLYFSIGKYVSEHTRKGFWGTGALEYISEQLQRELPGLRGFSATNIRMMRIFYEEWSSSSLLDNCNSSLASDELESGNSNSTVMRDELEETTEHIYSTDAIVKFSQLSNYGEEFTKYFLAISFTHHRFIMSMVKDVEARLFYIELAAKESLSVRALQKAIQLDEYKHKGAMANNFVQTLPASQQALKAISMFKDEYLLDFINVEELGVRDIEDIDERVVEQQIVQNIKRFIMTFGRDFAFLGSQYQVEALGHTHFIDLLFYHRELSCLVAIELKTGSFKNAYLGQLNAYLNILDDFVRKPNENPSVGIILCKDVDKTYVEYMVRTYDKPMGVATFRTADEMPEPLRKALPNIEELKKLL</sequence>
<evidence type="ECO:0000259" key="2">
    <source>
        <dbReference type="Pfam" id="PF17761"/>
    </source>
</evidence>
<dbReference type="RefSeq" id="WP_323983523.1">
    <property type="nucleotide sequence ID" value="NZ_JAYKBW010000008.1"/>
</dbReference>
<dbReference type="PANTHER" id="PTHR30547">
    <property type="entry name" value="UNCHARACTERIZED PROTEIN YHCG-RELATED"/>
    <property type="match status" value="1"/>
</dbReference>
<feature type="domain" description="YhcG N-terminal" evidence="2">
    <location>
        <begin position="11"/>
        <end position="98"/>
    </location>
</feature>
<dbReference type="Proteomes" id="UP001311730">
    <property type="component" value="Unassembled WGS sequence"/>
</dbReference>
<dbReference type="InterPro" id="IPR009362">
    <property type="entry name" value="YhcG_C"/>
</dbReference>
<keyword evidence="4" id="KW-1185">Reference proteome</keyword>
<dbReference type="Pfam" id="PF17761">
    <property type="entry name" value="DUF1016_N"/>
    <property type="match status" value="1"/>
</dbReference>
<dbReference type="InterPro" id="IPR041527">
    <property type="entry name" value="YhcG_N"/>
</dbReference>
<protein>
    <submittedName>
        <fullName evidence="3">PDDEXK nuclease domain-containing protein</fullName>
    </submittedName>
</protein>